<dbReference type="InterPro" id="IPR014770">
    <property type="entry name" value="Munc13_1"/>
</dbReference>
<keyword evidence="5" id="KW-0963">Cytoplasm</keyword>
<dbReference type="InterPro" id="IPR014772">
    <property type="entry name" value="Munc13_dom-2"/>
</dbReference>
<dbReference type="SUPFAM" id="SSF49562">
    <property type="entry name" value="C2 domain (Calcium/lipid-binding domain, CaLB)"/>
    <property type="match status" value="2"/>
</dbReference>
<evidence type="ECO:0000256" key="1">
    <source>
        <dbReference type="ARBA" id="ARBA00004496"/>
    </source>
</evidence>
<evidence type="ECO:0000256" key="3">
    <source>
        <dbReference type="ARBA" id="ARBA00005823"/>
    </source>
</evidence>
<dbReference type="InterPro" id="IPR000008">
    <property type="entry name" value="C2_dom"/>
</dbReference>
<feature type="domain" description="MHD1" evidence="8">
    <location>
        <begin position="432"/>
        <end position="553"/>
    </location>
</feature>
<evidence type="ECO:0000256" key="6">
    <source>
        <dbReference type="ARBA" id="ARBA00022753"/>
    </source>
</evidence>
<dbReference type="OrthoDB" id="7976202at2759"/>
<gene>
    <name evidence="10" type="ORF">BSL78_13615</name>
</gene>
<dbReference type="PANTHER" id="PTHR45999:SF4">
    <property type="entry name" value="UNC-13-4A, ISOFORM B"/>
    <property type="match status" value="1"/>
</dbReference>
<organism evidence="10 11">
    <name type="scientific">Stichopus japonicus</name>
    <name type="common">Sea cucumber</name>
    <dbReference type="NCBI Taxonomy" id="307972"/>
    <lineage>
        <taxon>Eukaryota</taxon>
        <taxon>Metazoa</taxon>
        <taxon>Echinodermata</taxon>
        <taxon>Eleutherozoa</taxon>
        <taxon>Echinozoa</taxon>
        <taxon>Holothuroidea</taxon>
        <taxon>Aspidochirotacea</taxon>
        <taxon>Aspidochirotida</taxon>
        <taxon>Stichopodidae</taxon>
        <taxon>Apostichopus</taxon>
    </lineage>
</organism>
<protein>
    <submittedName>
        <fullName evidence="10">Putative BAI1-associated protein 3</fullName>
    </submittedName>
</protein>
<dbReference type="PROSITE" id="PS51259">
    <property type="entry name" value="MHD2"/>
    <property type="match status" value="1"/>
</dbReference>
<keyword evidence="4" id="KW-0268">Exocytosis</keyword>
<evidence type="ECO:0000256" key="2">
    <source>
        <dbReference type="ARBA" id="ARBA00004603"/>
    </source>
</evidence>
<feature type="compositionally biased region" description="Basic and acidic residues" evidence="7">
    <location>
        <begin position="182"/>
        <end position="195"/>
    </location>
</feature>
<proteinExistence type="inferred from homology"/>
<evidence type="ECO:0000259" key="8">
    <source>
        <dbReference type="PROSITE" id="PS51258"/>
    </source>
</evidence>
<feature type="region of interest" description="Disordered" evidence="7">
    <location>
        <begin position="156"/>
        <end position="195"/>
    </location>
</feature>
<dbReference type="EMBL" id="MRZV01000462">
    <property type="protein sequence ID" value="PIK49510.1"/>
    <property type="molecule type" value="Genomic_DNA"/>
</dbReference>
<evidence type="ECO:0000313" key="10">
    <source>
        <dbReference type="EMBL" id="PIK49510.1"/>
    </source>
</evidence>
<dbReference type="GO" id="GO:0005770">
    <property type="term" value="C:late endosome"/>
    <property type="evidence" value="ECO:0007669"/>
    <property type="project" value="UniProtKB-SubCell"/>
</dbReference>
<name>A0A2G8KNI3_STIJA</name>
<dbReference type="PROSITE" id="PS51258">
    <property type="entry name" value="MHD1"/>
    <property type="match status" value="1"/>
</dbReference>
<dbReference type="Proteomes" id="UP000230750">
    <property type="component" value="Unassembled WGS sequence"/>
</dbReference>
<dbReference type="InterPro" id="IPR052095">
    <property type="entry name" value="UNC-13_domain"/>
</dbReference>
<evidence type="ECO:0000256" key="5">
    <source>
        <dbReference type="ARBA" id="ARBA00022490"/>
    </source>
</evidence>
<evidence type="ECO:0000256" key="4">
    <source>
        <dbReference type="ARBA" id="ARBA00022483"/>
    </source>
</evidence>
<comment type="subcellular location">
    <subcellularLocation>
        <location evidence="1">Cytoplasm</location>
    </subcellularLocation>
    <subcellularLocation>
        <location evidence="2">Late endosome</location>
    </subcellularLocation>
</comment>
<comment type="caution">
    <text evidence="10">The sequence shown here is derived from an EMBL/GenBank/DDBJ whole genome shotgun (WGS) entry which is preliminary data.</text>
</comment>
<dbReference type="Gene3D" id="1.10.357.50">
    <property type="match status" value="1"/>
</dbReference>
<evidence type="ECO:0000313" key="11">
    <source>
        <dbReference type="Proteomes" id="UP000230750"/>
    </source>
</evidence>
<keyword evidence="6" id="KW-0967">Endosome</keyword>
<dbReference type="GO" id="GO:0099503">
    <property type="term" value="C:secretory vesicle"/>
    <property type="evidence" value="ECO:0007669"/>
    <property type="project" value="TreeGrafter"/>
</dbReference>
<evidence type="ECO:0000256" key="7">
    <source>
        <dbReference type="SAM" id="MobiDB-lite"/>
    </source>
</evidence>
<accession>A0A2G8KNI3</accession>
<dbReference type="Pfam" id="PF00168">
    <property type="entry name" value="C2"/>
    <property type="match status" value="1"/>
</dbReference>
<feature type="region of interest" description="Disordered" evidence="7">
    <location>
        <begin position="960"/>
        <end position="983"/>
    </location>
</feature>
<evidence type="ECO:0000259" key="9">
    <source>
        <dbReference type="PROSITE" id="PS51259"/>
    </source>
</evidence>
<sequence length="983" mass="113760">MKHGINKSGDDFIGQLVIPLADIPAATRVEKWYRLQKGSSKHSVTGQCRLKMQYTRKDVEEGYATARFDCYNQLSAAVHTYEAEVHFTEKRKGPWDGKLSKLSQHLLDYYAILQDISKLAQLIVHLSCMLQYVREYSSKKYLKKLVKMAALDKGLTESENGEDKSAADTAVQGSSDQPDVAKGGRDSPDSPKAEMGLEGKVPALLMDRVFREITYSIHSEFVALLCPSEVDEPQANHQEFLENNPKWMTHELTMLEGSVTEYIDMCLKDIENGPSLFPPGKPEFLEEIHQLYRLQNIHTVLSMKIWPVDHRTAHEKMQDVLTTAITTDTRKWLIENLKELPQQDEPLKPAELVAVIDEVISVFSDLCVYCKTMKEYKNSFARFNVKYFSVVAKVTDNYLSKSLQDMIKRITFYLLKYKRFPENISESSIASLRLYFTVKKLVTILAENINNGDELDLLHYHKWFQEPLIYWLVTFQHEISQRVKMALEVDKEMELVHSVVKYSHSAVDVESCFSKVTQEWNSIGFEEPDSNCIAIARITEAICEGAKLYALQIHSRLEESGFYRTSPDQTFDIKDKLCITLNNIEHVRVYLDTLPNLLEWEKNIELFVKQHSNPEAGKLTLSTFQRLTARASEHVRMMSSVLERNIAEKMCQEVLKYMKKVTDPAKKSKEEVLDSMMEYIDDNLGTLYKQLLAQLFPRLTLALWEGLIRLIARLMKVGKPPDYYEELRESLNCLEDTSTVRIKLDDTKTKTEEYHTLVAQLDINSLSSERLMLQYCTDMSKDVRRPEESIGIINVKIACKEQPTVIRRLSSKYVMLLTYQEWIDQRSVRDSRSLPRDDHVQVQDIQNGSSFADVGSRVQRDFHFYKYTPEVISLDGMTVILSIYDHDILWKDDFIGEAFLSVSTARRLEENQSIDHCPAIMLTLRRPKEQEGPFKILQARSKWEKYTRQFMAQRLKAIQNQKKRTDTPKEKLSHRLRSSLYLG</sequence>
<dbReference type="GO" id="GO:0006887">
    <property type="term" value="P:exocytosis"/>
    <property type="evidence" value="ECO:0007669"/>
    <property type="project" value="UniProtKB-KW"/>
</dbReference>
<dbReference type="AlphaFoldDB" id="A0A2G8KNI3"/>
<reference evidence="10 11" key="1">
    <citation type="journal article" date="2017" name="PLoS Biol.">
        <title>The sea cucumber genome provides insights into morphological evolution and visceral regeneration.</title>
        <authorList>
            <person name="Zhang X."/>
            <person name="Sun L."/>
            <person name="Yuan J."/>
            <person name="Sun Y."/>
            <person name="Gao Y."/>
            <person name="Zhang L."/>
            <person name="Li S."/>
            <person name="Dai H."/>
            <person name="Hamel J.F."/>
            <person name="Liu C."/>
            <person name="Yu Y."/>
            <person name="Liu S."/>
            <person name="Lin W."/>
            <person name="Guo K."/>
            <person name="Jin S."/>
            <person name="Xu P."/>
            <person name="Storey K.B."/>
            <person name="Huan P."/>
            <person name="Zhang T."/>
            <person name="Zhou Y."/>
            <person name="Zhang J."/>
            <person name="Lin C."/>
            <person name="Li X."/>
            <person name="Xing L."/>
            <person name="Huo D."/>
            <person name="Sun M."/>
            <person name="Wang L."/>
            <person name="Mercier A."/>
            <person name="Li F."/>
            <person name="Yang H."/>
            <person name="Xiang J."/>
        </authorList>
    </citation>
    <scope>NUCLEOTIDE SEQUENCE [LARGE SCALE GENOMIC DNA]</scope>
    <source>
        <strain evidence="10">Shaxun</strain>
        <tissue evidence="10">Muscle</tissue>
    </source>
</reference>
<dbReference type="PANTHER" id="PTHR45999">
    <property type="entry name" value="UNC-13-4A, ISOFORM B"/>
    <property type="match status" value="1"/>
</dbReference>
<dbReference type="InterPro" id="IPR035892">
    <property type="entry name" value="C2_domain_sf"/>
</dbReference>
<comment type="similarity">
    <text evidence="3">Belongs to the unc-13 family.</text>
</comment>
<dbReference type="Gene3D" id="2.60.40.150">
    <property type="entry name" value="C2 domain"/>
    <property type="match status" value="1"/>
</dbReference>
<feature type="compositionally biased region" description="Basic and acidic residues" evidence="7">
    <location>
        <begin position="963"/>
        <end position="973"/>
    </location>
</feature>
<keyword evidence="11" id="KW-1185">Reference proteome</keyword>
<feature type="domain" description="MHD2" evidence="9">
    <location>
        <begin position="670"/>
        <end position="775"/>
    </location>
</feature>